<comment type="subcellular location">
    <subcellularLocation>
        <location evidence="3">Cytoplasm</location>
    </subcellularLocation>
</comment>
<evidence type="ECO:0000256" key="4">
    <source>
        <dbReference type="SAM" id="MobiDB-lite"/>
    </source>
</evidence>
<comment type="subunit">
    <text evidence="3">UreD, UreF and UreG form a complex that acts as a GTP-hydrolysis-dependent molecular chaperone, activating the urease apoprotein by helping to assemble the nickel containing metallocenter of UreC. The UreE protein probably delivers the nickel.</text>
</comment>
<comment type="function">
    <text evidence="3">Required for maturation of urease via the functional incorporation of the urease nickel metallocenter.</text>
</comment>
<feature type="region of interest" description="Disordered" evidence="4">
    <location>
        <begin position="239"/>
        <end position="276"/>
    </location>
</feature>
<organism evidence="5 6">
    <name type="scientific">Natronorubrum halalkaliphilum</name>
    <dbReference type="NCBI Taxonomy" id="2691917"/>
    <lineage>
        <taxon>Archaea</taxon>
        <taxon>Methanobacteriati</taxon>
        <taxon>Methanobacteriota</taxon>
        <taxon>Stenosarchaea group</taxon>
        <taxon>Halobacteria</taxon>
        <taxon>Halobacteriales</taxon>
        <taxon>Natrialbaceae</taxon>
        <taxon>Natronorubrum</taxon>
    </lineage>
</organism>
<proteinExistence type="inferred from homology"/>
<dbReference type="PANTHER" id="PTHR33643">
    <property type="entry name" value="UREASE ACCESSORY PROTEIN D"/>
    <property type="match status" value="1"/>
</dbReference>
<dbReference type="InterPro" id="IPR002669">
    <property type="entry name" value="UreD"/>
</dbReference>
<comment type="similarity">
    <text evidence="1 3">Belongs to the UreD family.</text>
</comment>
<evidence type="ECO:0000313" key="5">
    <source>
        <dbReference type="EMBL" id="MXV62317.1"/>
    </source>
</evidence>
<evidence type="ECO:0000313" key="6">
    <source>
        <dbReference type="Proteomes" id="UP000434101"/>
    </source>
</evidence>
<keyword evidence="3" id="KW-0963">Cytoplasm</keyword>
<dbReference type="Pfam" id="PF01774">
    <property type="entry name" value="UreD"/>
    <property type="match status" value="1"/>
</dbReference>
<dbReference type="HAMAP" id="MF_01384">
    <property type="entry name" value="UreD"/>
    <property type="match status" value="1"/>
</dbReference>
<reference evidence="5 6" key="1">
    <citation type="submission" date="2020-01" db="EMBL/GenBank/DDBJ databases">
        <title>Natronorubrum sp. JWXQ-INN 674 isolated from Inner Mongolia Autonomous Region of China.</title>
        <authorList>
            <person name="Xue Q."/>
        </authorList>
    </citation>
    <scope>NUCLEOTIDE SEQUENCE [LARGE SCALE GENOMIC DNA]</scope>
    <source>
        <strain evidence="5 6">JWXQ-INN-674</strain>
    </source>
</reference>
<evidence type="ECO:0000256" key="2">
    <source>
        <dbReference type="ARBA" id="ARBA00023186"/>
    </source>
</evidence>
<dbReference type="RefSeq" id="WP_328821324.1">
    <property type="nucleotide sequence ID" value="NZ_WUYX01000029.1"/>
</dbReference>
<dbReference type="EMBL" id="WUYX01000029">
    <property type="protein sequence ID" value="MXV62317.1"/>
    <property type="molecule type" value="Genomic_DNA"/>
</dbReference>
<dbReference type="PANTHER" id="PTHR33643:SF1">
    <property type="entry name" value="UREASE ACCESSORY PROTEIN D"/>
    <property type="match status" value="1"/>
</dbReference>
<dbReference type="AlphaFoldDB" id="A0A6B0VMJ6"/>
<name>A0A6B0VMJ6_9EURY</name>
<feature type="compositionally biased region" description="Acidic residues" evidence="4">
    <location>
        <begin position="248"/>
        <end position="257"/>
    </location>
</feature>
<protein>
    <recommendedName>
        <fullName evidence="3">Urease accessory protein UreD</fullName>
    </recommendedName>
</protein>
<evidence type="ECO:0000256" key="1">
    <source>
        <dbReference type="ARBA" id="ARBA00007177"/>
    </source>
</evidence>
<gene>
    <name evidence="3" type="primary">ureD</name>
    <name evidence="5" type="ORF">GS429_09635</name>
</gene>
<keyword evidence="2 3" id="KW-0143">Chaperone</keyword>
<accession>A0A6B0VMJ6</accession>
<sequence length="349" mass="36933">MSAGRSSAGGIESARLPAAFEAYADESLAQAPAGGPGKNGLLEAAFARDGENPTRLIRDYVKVPYHLTGALETDPAPGLATLVAQEPTGGVAQGDRHRMAIDARPGARAHVTTQSATKVHSMRANYAHLDASLRAAAGSYLEYVPGPTIVNEDARCLQTIDVDLADDACVVVADVLVPDGLSDHEPFEFDHYHARVEAEHDGRLVCADAVDLRPSNRDPRDPASVGEYGVVGSLYVFAPSGDGGETGDGSDDVDEAGSESGGGGTAEDRNSDSDSDFDFDLEALIDGIRDRIGDREDVRAGVSMLPEESGAIVRILGHREADVTETLRAAWDETRRRRLGVGVPADRRY</sequence>
<dbReference type="GO" id="GO:0005737">
    <property type="term" value="C:cytoplasm"/>
    <property type="evidence" value="ECO:0007669"/>
    <property type="project" value="UniProtKB-SubCell"/>
</dbReference>
<comment type="caution">
    <text evidence="5">The sequence shown here is derived from an EMBL/GenBank/DDBJ whole genome shotgun (WGS) entry which is preliminary data.</text>
</comment>
<keyword evidence="3" id="KW-0996">Nickel insertion</keyword>
<dbReference type="GO" id="GO:0016151">
    <property type="term" value="F:nickel cation binding"/>
    <property type="evidence" value="ECO:0007669"/>
    <property type="project" value="UniProtKB-UniRule"/>
</dbReference>
<keyword evidence="6" id="KW-1185">Reference proteome</keyword>
<evidence type="ECO:0000256" key="3">
    <source>
        <dbReference type="HAMAP-Rule" id="MF_01384"/>
    </source>
</evidence>
<dbReference type="Proteomes" id="UP000434101">
    <property type="component" value="Unassembled WGS sequence"/>
</dbReference>